<organism evidence="2 3">
    <name type="scientific">Cohnella kolymensis</name>
    <dbReference type="NCBI Taxonomy" id="1590652"/>
    <lineage>
        <taxon>Bacteria</taxon>
        <taxon>Bacillati</taxon>
        <taxon>Bacillota</taxon>
        <taxon>Bacilli</taxon>
        <taxon>Bacillales</taxon>
        <taxon>Paenibacillaceae</taxon>
        <taxon>Cohnella</taxon>
    </lineage>
</organism>
<dbReference type="Proteomes" id="UP000054526">
    <property type="component" value="Unassembled WGS sequence"/>
</dbReference>
<reference evidence="2 3" key="1">
    <citation type="submission" date="2014-12" db="EMBL/GenBank/DDBJ databases">
        <title>Draft genome sequence of Cohnella kolymensis strain B-2846.</title>
        <authorList>
            <person name="Karlyshev A.V."/>
            <person name="Kudryashova E.B."/>
        </authorList>
    </citation>
    <scope>NUCLEOTIDE SEQUENCE [LARGE SCALE GENOMIC DNA]</scope>
    <source>
        <strain evidence="2 3">VKM B-2846</strain>
    </source>
</reference>
<keyword evidence="1" id="KW-0732">Signal</keyword>
<accession>A0ABR5A723</accession>
<dbReference type="EMBL" id="JXAL01000004">
    <property type="protein sequence ID" value="KIL36851.1"/>
    <property type="molecule type" value="Genomic_DNA"/>
</dbReference>
<feature type="chain" id="PRO_5045988942" evidence="1">
    <location>
        <begin position="22"/>
        <end position="153"/>
    </location>
</feature>
<evidence type="ECO:0000313" key="2">
    <source>
        <dbReference type="EMBL" id="KIL36851.1"/>
    </source>
</evidence>
<comment type="caution">
    <text evidence="2">The sequence shown here is derived from an EMBL/GenBank/DDBJ whole genome shotgun (WGS) entry which is preliminary data.</text>
</comment>
<protein>
    <submittedName>
        <fullName evidence="2">Uncharacterized protein</fullName>
    </submittedName>
</protein>
<evidence type="ECO:0000313" key="3">
    <source>
        <dbReference type="Proteomes" id="UP000054526"/>
    </source>
</evidence>
<evidence type="ECO:0000256" key="1">
    <source>
        <dbReference type="SAM" id="SignalP"/>
    </source>
</evidence>
<dbReference type="RefSeq" id="WP_041060719.1">
    <property type="nucleotide sequence ID" value="NZ_JXAL01000004.1"/>
</dbReference>
<proteinExistence type="predicted"/>
<name>A0ABR5A723_9BACL</name>
<feature type="signal peptide" evidence="1">
    <location>
        <begin position="1"/>
        <end position="21"/>
    </location>
</feature>
<gene>
    <name evidence="2" type="ORF">SD71_05475</name>
</gene>
<sequence length="153" mass="16347">MWLTVMIVLAAIFNVATPAKAAEPPAAVQQWKLDGIQLGDKASRVKGAWGNPFKVAEDNLTGCKVWKYREGKSVGMCDGVVSFVQVTAEAGSAVINRKSVPMVQSKLKQALGKPAFVADDGWGVLKGEEALKVFVDNRGKLLSIELFADPCGV</sequence>
<keyword evidence="3" id="KW-1185">Reference proteome</keyword>